<dbReference type="EMBL" id="BTSX01000002">
    <property type="protein sequence ID" value="GMS86608.1"/>
    <property type="molecule type" value="Genomic_DNA"/>
</dbReference>
<evidence type="ECO:0000313" key="3">
    <source>
        <dbReference type="Proteomes" id="UP001432027"/>
    </source>
</evidence>
<accession>A0AAV5T1B4</accession>
<gene>
    <name evidence="2" type="ORF">PENTCL1PPCAC_8783</name>
</gene>
<dbReference type="Proteomes" id="UP001432027">
    <property type="component" value="Unassembled WGS sequence"/>
</dbReference>
<organism evidence="2 3">
    <name type="scientific">Pristionchus entomophagus</name>
    <dbReference type="NCBI Taxonomy" id="358040"/>
    <lineage>
        <taxon>Eukaryota</taxon>
        <taxon>Metazoa</taxon>
        <taxon>Ecdysozoa</taxon>
        <taxon>Nematoda</taxon>
        <taxon>Chromadorea</taxon>
        <taxon>Rhabditida</taxon>
        <taxon>Rhabditina</taxon>
        <taxon>Diplogasteromorpha</taxon>
        <taxon>Diplogasteroidea</taxon>
        <taxon>Neodiplogasteridae</taxon>
        <taxon>Pristionchus</taxon>
    </lineage>
</organism>
<keyword evidence="3" id="KW-1185">Reference proteome</keyword>
<feature type="region of interest" description="Disordered" evidence="1">
    <location>
        <begin position="1"/>
        <end position="29"/>
    </location>
</feature>
<comment type="caution">
    <text evidence="2">The sequence shown here is derived from an EMBL/GenBank/DDBJ whole genome shotgun (WGS) entry which is preliminary data.</text>
</comment>
<dbReference type="AlphaFoldDB" id="A0AAV5T1B4"/>
<evidence type="ECO:0000313" key="2">
    <source>
        <dbReference type="EMBL" id="GMS86608.1"/>
    </source>
</evidence>
<sequence>AENGRRWNGGDHDTNRSEHGRVHEPRAGEQAQSPPCVLWIQLPPPRFDILENLVISFVLPVIRRSLDPCAVVANNVGMIEFRNCANFSKSLVDDFLFRFDCDSLDGVFPIIKNVRRFKYASAEPISQNAFNLELFRKPENKTDFSPLPTGSI</sequence>
<feature type="compositionally biased region" description="Basic and acidic residues" evidence="1">
    <location>
        <begin position="1"/>
        <end position="27"/>
    </location>
</feature>
<feature type="non-terminal residue" evidence="2">
    <location>
        <position position="1"/>
    </location>
</feature>
<proteinExistence type="predicted"/>
<reference evidence="2" key="1">
    <citation type="submission" date="2023-10" db="EMBL/GenBank/DDBJ databases">
        <title>Genome assembly of Pristionchus species.</title>
        <authorList>
            <person name="Yoshida K."/>
            <person name="Sommer R.J."/>
        </authorList>
    </citation>
    <scope>NUCLEOTIDE SEQUENCE</scope>
    <source>
        <strain evidence="2">RS0144</strain>
    </source>
</reference>
<name>A0AAV5T1B4_9BILA</name>
<protein>
    <submittedName>
        <fullName evidence="2">Uncharacterized protein</fullName>
    </submittedName>
</protein>
<evidence type="ECO:0000256" key="1">
    <source>
        <dbReference type="SAM" id="MobiDB-lite"/>
    </source>
</evidence>